<evidence type="ECO:0000256" key="1">
    <source>
        <dbReference type="ARBA" id="ARBA00004141"/>
    </source>
</evidence>
<dbReference type="SUPFAM" id="SSF90123">
    <property type="entry name" value="ABC transporter transmembrane region"/>
    <property type="match status" value="1"/>
</dbReference>
<reference evidence="12" key="1">
    <citation type="submission" date="2020-05" db="EMBL/GenBank/DDBJ databases">
        <title>Phylogenomic resolution of chytrid fungi.</title>
        <authorList>
            <person name="Stajich J.E."/>
            <person name="Amses K."/>
            <person name="Simmons R."/>
            <person name="Seto K."/>
            <person name="Myers J."/>
            <person name="Bonds A."/>
            <person name="Quandt C.A."/>
            <person name="Barry K."/>
            <person name="Liu P."/>
            <person name="Grigoriev I."/>
            <person name="Longcore J.E."/>
            <person name="James T.Y."/>
        </authorList>
    </citation>
    <scope>NUCLEOTIDE SEQUENCE</scope>
    <source>
        <strain evidence="12">JEL0318</strain>
    </source>
</reference>
<organism evidence="12 13">
    <name type="scientific">Rhizophlyctis rosea</name>
    <dbReference type="NCBI Taxonomy" id="64517"/>
    <lineage>
        <taxon>Eukaryota</taxon>
        <taxon>Fungi</taxon>
        <taxon>Fungi incertae sedis</taxon>
        <taxon>Chytridiomycota</taxon>
        <taxon>Chytridiomycota incertae sedis</taxon>
        <taxon>Chytridiomycetes</taxon>
        <taxon>Rhizophlyctidales</taxon>
        <taxon>Rhizophlyctidaceae</taxon>
        <taxon>Rhizophlyctis</taxon>
    </lineage>
</organism>
<dbReference type="FunFam" id="3.40.50.300:FF:000163">
    <property type="entry name" value="Multidrug resistance-associated protein member 4"/>
    <property type="match status" value="1"/>
</dbReference>
<dbReference type="InterPro" id="IPR003593">
    <property type="entry name" value="AAA+_ATPase"/>
</dbReference>
<keyword evidence="3" id="KW-0813">Transport</keyword>
<evidence type="ECO:0000259" key="11">
    <source>
        <dbReference type="PROSITE" id="PS50929"/>
    </source>
</evidence>
<evidence type="ECO:0000313" key="13">
    <source>
        <dbReference type="Proteomes" id="UP001212841"/>
    </source>
</evidence>
<evidence type="ECO:0000313" key="12">
    <source>
        <dbReference type="EMBL" id="KAJ3052711.1"/>
    </source>
</evidence>
<name>A0AAD5SEP5_9FUNG</name>
<comment type="similarity">
    <text evidence="2">Belongs to the ABC transporter superfamily. ABCC family. Conjugate transporter (TC 3.A.1.208) subfamily.</text>
</comment>
<sequence>EGTDGASGTTVAGDAGVVVKAVTQEAVAKPQTEMTKEESATGHIPMSTYLKYFSSASSPLALFALLAALVTGECARVLTDWWLSRWSNQRLETQLEHQYPAAFIGLAVGTVALSMVRGIGFFLVCWVAGSKLFEEMAWKVFRSPMDFFQIQPHGRVMNRFSKDTNLIDELLPQTFYDFTQCFFMIVGTLIIAVIIIPYVLILIPIVLILFIYLRKYYLATSRQIKRLESITRSPVYSNIPSTLEGLSTIRAFRAAPRFIQHFIELQNNNTRIFFMFLSSARWLGFRLDIMAASFLTVIAFFAVGMRSGGGLGLSGGSVGLLLSYVLQLIGLLQWAVRQSAEVENLMISVERVLEYTQLPSEAPPITDVRPKEQWPDKGHIQLKDLSLTYPRAARPVLRNLTLTIPPGTRVGIVGRTGAGKSSFLQALFRIVEPSPAGCISIDGVSTSDLGLEDLRSRMSIIPQEPFCFKGTLRFNIDPFSLYTDDHIWSVLAAVELKDRVSGLPGKLDAEVAENGSNWSVGERQLICLARAILKRTKVVVMDEATSSVDLRTDGVIQKAVRETEGDRGLFGGATVLTIAHRLNTVIDYDMIMVLDDGEIVEVGTPWELLEKGVEDPAAWFKRMVNEMGTDAQELLKGLAWDAELRRRSKIVSSRSDAVVGSTIDD</sequence>
<evidence type="ECO:0000256" key="8">
    <source>
        <dbReference type="ARBA" id="ARBA00023136"/>
    </source>
</evidence>
<dbReference type="GO" id="GO:0005524">
    <property type="term" value="F:ATP binding"/>
    <property type="evidence" value="ECO:0007669"/>
    <property type="project" value="UniProtKB-KW"/>
</dbReference>
<feature type="domain" description="ABC transporter" evidence="10">
    <location>
        <begin position="380"/>
        <end position="621"/>
    </location>
</feature>
<dbReference type="Proteomes" id="UP001212841">
    <property type="component" value="Unassembled WGS sequence"/>
</dbReference>
<dbReference type="InterPro" id="IPR003439">
    <property type="entry name" value="ABC_transporter-like_ATP-bd"/>
</dbReference>
<dbReference type="AlphaFoldDB" id="A0AAD5SEP5"/>
<feature type="domain" description="ABC transmembrane type-1" evidence="11">
    <location>
        <begin position="60"/>
        <end position="344"/>
    </location>
</feature>
<dbReference type="Gene3D" id="1.20.1560.10">
    <property type="entry name" value="ABC transporter type 1, transmembrane domain"/>
    <property type="match status" value="1"/>
</dbReference>
<accession>A0AAD5SEP5</accession>
<dbReference type="InterPro" id="IPR036640">
    <property type="entry name" value="ABC1_TM_sf"/>
</dbReference>
<proteinExistence type="inferred from homology"/>
<keyword evidence="7 9" id="KW-1133">Transmembrane helix</keyword>
<dbReference type="CDD" id="cd03244">
    <property type="entry name" value="ABCC_MRP_domain2"/>
    <property type="match status" value="1"/>
</dbReference>
<dbReference type="SMART" id="SM00382">
    <property type="entry name" value="AAA"/>
    <property type="match status" value="1"/>
</dbReference>
<dbReference type="PROSITE" id="PS50929">
    <property type="entry name" value="ABC_TM1F"/>
    <property type="match status" value="1"/>
</dbReference>
<comment type="subcellular location">
    <subcellularLocation>
        <location evidence="1">Membrane</location>
        <topology evidence="1">Multi-pass membrane protein</topology>
    </subcellularLocation>
</comment>
<dbReference type="Gene3D" id="3.40.50.300">
    <property type="entry name" value="P-loop containing nucleotide triphosphate hydrolases"/>
    <property type="match status" value="1"/>
</dbReference>
<evidence type="ECO:0000256" key="3">
    <source>
        <dbReference type="ARBA" id="ARBA00022448"/>
    </source>
</evidence>
<feature type="transmembrane region" description="Helical" evidence="9">
    <location>
        <begin position="60"/>
        <end position="78"/>
    </location>
</feature>
<keyword evidence="4 9" id="KW-0812">Transmembrane</keyword>
<evidence type="ECO:0000256" key="5">
    <source>
        <dbReference type="ARBA" id="ARBA00022741"/>
    </source>
</evidence>
<evidence type="ECO:0000256" key="4">
    <source>
        <dbReference type="ARBA" id="ARBA00022692"/>
    </source>
</evidence>
<keyword evidence="8 9" id="KW-0472">Membrane</keyword>
<dbReference type="PROSITE" id="PS50893">
    <property type="entry name" value="ABC_TRANSPORTER_2"/>
    <property type="match status" value="1"/>
</dbReference>
<dbReference type="GO" id="GO:0140359">
    <property type="term" value="F:ABC-type transporter activity"/>
    <property type="evidence" value="ECO:0007669"/>
    <property type="project" value="InterPro"/>
</dbReference>
<dbReference type="InterPro" id="IPR027417">
    <property type="entry name" value="P-loop_NTPase"/>
</dbReference>
<dbReference type="FunFam" id="1.20.1560.10:FF:000014">
    <property type="entry name" value="Multidrug resistance-associated protein member 4"/>
    <property type="match status" value="1"/>
</dbReference>
<dbReference type="PANTHER" id="PTHR24223">
    <property type="entry name" value="ATP-BINDING CASSETTE SUB-FAMILY C"/>
    <property type="match status" value="1"/>
</dbReference>
<protein>
    <submittedName>
        <fullName evidence="12">Multidrug resistance-associated protein 4</fullName>
    </submittedName>
</protein>
<evidence type="ECO:0000256" key="7">
    <source>
        <dbReference type="ARBA" id="ARBA00022989"/>
    </source>
</evidence>
<feature type="transmembrane region" description="Helical" evidence="9">
    <location>
        <begin position="283"/>
        <end position="305"/>
    </location>
</feature>
<keyword evidence="13" id="KW-1185">Reference proteome</keyword>
<evidence type="ECO:0000256" key="6">
    <source>
        <dbReference type="ARBA" id="ARBA00022840"/>
    </source>
</evidence>
<dbReference type="GO" id="GO:0016020">
    <property type="term" value="C:membrane"/>
    <property type="evidence" value="ECO:0007669"/>
    <property type="project" value="UniProtKB-SubCell"/>
</dbReference>
<dbReference type="InterPro" id="IPR011527">
    <property type="entry name" value="ABC1_TM_dom"/>
</dbReference>
<dbReference type="GO" id="GO:0016887">
    <property type="term" value="F:ATP hydrolysis activity"/>
    <property type="evidence" value="ECO:0007669"/>
    <property type="project" value="InterPro"/>
</dbReference>
<gene>
    <name evidence="12" type="primary">ABCC4_1</name>
    <name evidence="12" type="ORF">HK097_005836</name>
</gene>
<evidence type="ECO:0000256" key="9">
    <source>
        <dbReference type="SAM" id="Phobius"/>
    </source>
</evidence>
<dbReference type="SUPFAM" id="SSF52540">
    <property type="entry name" value="P-loop containing nucleoside triphosphate hydrolases"/>
    <property type="match status" value="1"/>
</dbReference>
<dbReference type="PANTHER" id="PTHR24223:SF456">
    <property type="entry name" value="MULTIDRUG RESISTANCE-ASSOCIATED PROTEIN LETHAL(2)03659"/>
    <property type="match status" value="1"/>
</dbReference>
<feature type="transmembrane region" description="Helical" evidence="9">
    <location>
        <begin position="182"/>
        <end position="213"/>
    </location>
</feature>
<evidence type="ECO:0000256" key="2">
    <source>
        <dbReference type="ARBA" id="ARBA00009726"/>
    </source>
</evidence>
<dbReference type="EMBL" id="JADGJD010000273">
    <property type="protein sequence ID" value="KAJ3052711.1"/>
    <property type="molecule type" value="Genomic_DNA"/>
</dbReference>
<keyword evidence="5" id="KW-0547">Nucleotide-binding</keyword>
<dbReference type="InterPro" id="IPR050173">
    <property type="entry name" value="ABC_transporter_C-like"/>
</dbReference>
<dbReference type="Pfam" id="PF00005">
    <property type="entry name" value="ABC_tran"/>
    <property type="match status" value="1"/>
</dbReference>
<feature type="transmembrane region" description="Helical" evidence="9">
    <location>
        <begin position="99"/>
        <end position="129"/>
    </location>
</feature>
<keyword evidence="6" id="KW-0067">ATP-binding</keyword>
<dbReference type="Pfam" id="PF00664">
    <property type="entry name" value="ABC_membrane"/>
    <property type="match status" value="1"/>
</dbReference>
<feature type="non-terminal residue" evidence="12">
    <location>
        <position position="665"/>
    </location>
</feature>
<comment type="caution">
    <text evidence="12">The sequence shown here is derived from an EMBL/GenBank/DDBJ whole genome shotgun (WGS) entry which is preliminary data.</text>
</comment>
<evidence type="ECO:0000259" key="10">
    <source>
        <dbReference type="PROSITE" id="PS50893"/>
    </source>
</evidence>